<evidence type="ECO:0000313" key="3">
    <source>
        <dbReference type="EMBL" id="KAJ1969495.1"/>
    </source>
</evidence>
<feature type="region of interest" description="Disordered" evidence="1">
    <location>
        <begin position="739"/>
        <end position="769"/>
    </location>
</feature>
<feature type="region of interest" description="Disordered" evidence="1">
    <location>
        <begin position="300"/>
        <end position="319"/>
    </location>
</feature>
<accession>A0A9W8AZS1</accession>
<dbReference type="EMBL" id="JANBPY010000053">
    <property type="protein sequence ID" value="KAJ1969495.1"/>
    <property type="molecule type" value="Genomic_DNA"/>
</dbReference>
<feature type="region of interest" description="Disordered" evidence="1">
    <location>
        <begin position="348"/>
        <end position="414"/>
    </location>
</feature>
<feature type="compositionally biased region" description="Low complexity" evidence="1">
    <location>
        <begin position="1064"/>
        <end position="1084"/>
    </location>
</feature>
<feature type="transmembrane region" description="Helical" evidence="2">
    <location>
        <begin position="48"/>
        <end position="69"/>
    </location>
</feature>
<evidence type="ECO:0000256" key="1">
    <source>
        <dbReference type="SAM" id="MobiDB-lite"/>
    </source>
</evidence>
<name>A0A9W8AZS1_9FUNG</name>
<sequence>MQQLEFMIEFGSWLAVVFFLYALCYLVVDIDYLSGLSYVGSSFIASHLFGFLGWFTTTLLVPLVVLLMFPRPYVTLLIMLTLITDESIGLDPALHLMNPQTQSVDYMSTVIEEAITTRARSYRDSIGYSAFTQANGILPLDDATRKQMLNDSLHQLTTHGVGPMDTLHSRASIYTRSSMASSLGARLRYSILSQASHFNYSTESLNRSNSQFSGRYNVPATPHSTHGDLPPVPPLPVIQRAITNSSGQLDSSLAPSLSVPSTPGFEEVSKNLQSMPELSPPACRKTSLTTSPNIYRSNTLLSNGLNDSQVPANGATKKSTQCGKSILDRSLSVLTGTIPTISLTELNQDDRRTTSRKSLGRKLTNLSSKKSVKVPKGSKNPDSIKSKDRTNDNPVKRTRNFKKLPALPPTSTFVDEATTPVPLWTRTTPPSPAAGLKAFHRRTTSFSTASPGVTTSTKSQGELASTACQGTPGAIMYPGLPPLSMKQTGPLRPLKTTPPGPRAGFPNKVLIPKLPDPQSFPPPPSTKTPLTAGLPPPLSAFMSSSGSASLRPPSPVYCPTRTTGSEYNMFGDNYSPMKTSTFADRQTDVPGWQTPSPVGLPIKSVKSLPLVKSLPSIARSQTAALPCNTSHDTLVGGQSSPIEKDAVQPDEKTSLHTNLQTILLPQYPLTRSTNQGTSQLFELRLPTPTFGKDNSTSPVVGQSLKQLNPQDCLRRKASATSLPKDDGVGRFEQVRNFFRNKRKGTSLPPRQKLGEPTTNLNDSSSPSADQYLEYPGGVGFAKRVYGRSSQPIHYQRKLGSACGSTTPSTTSSRIPSYSAASFLPNPVEESVSLLEFMPSLLSTYSPDSSFDYEGSDHVSRKGSIKRKRRLSPLGPFESPSHFDSSDHDEFDYRVKFSPNPSRGRMIHVLPPSDQHMQVRTYSTLTSPPSYASTLQKSSFHRPQTVSMYPKDMTFRLSYRDSLRRKEYMNSSEEMYHSSFDDMSRFYCHPRFSPNSSRTPSSHSSVSSPSEYSIINGYTVVPTAAYSKQISRLSKSNHTPFTLSVENGRLLPSTLPLDNEALQGHSSASSVHSRHLSSMSRSSSSNPAVCPVKTLKELDLADIHFIKRPCLRSDHVHVTVALPALRLLQPLFPENGYGTFC</sequence>
<feature type="region of interest" description="Disordered" evidence="1">
    <location>
        <begin position="1061"/>
        <end position="1087"/>
    </location>
</feature>
<feature type="compositionally biased region" description="Basic and acidic residues" evidence="1">
    <location>
        <begin position="382"/>
        <end position="395"/>
    </location>
</feature>
<feature type="region of interest" description="Disordered" evidence="1">
    <location>
        <begin position="514"/>
        <end position="534"/>
    </location>
</feature>
<keyword evidence="2" id="KW-1133">Transmembrane helix</keyword>
<organism evidence="3 4">
    <name type="scientific">Dispira parvispora</name>
    <dbReference type="NCBI Taxonomy" id="1520584"/>
    <lineage>
        <taxon>Eukaryota</taxon>
        <taxon>Fungi</taxon>
        <taxon>Fungi incertae sedis</taxon>
        <taxon>Zoopagomycota</taxon>
        <taxon>Kickxellomycotina</taxon>
        <taxon>Dimargaritomycetes</taxon>
        <taxon>Dimargaritales</taxon>
        <taxon>Dimargaritaceae</taxon>
        <taxon>Dispira</taxon>
    </lineage>
</organism>
<protein>
    <submittedName>
        <fullName evidence="3">Uncharacterized protein</fullName>
    </submittedName>
</protein>
<keyword evidence="4" id="KW-1185">Reference proteome</keyword>
<dbReference type="AlphaFoldDB" id="A0A9W8AZS1"/>
<dbReference type="OrthoDB" id="5599539at2759"/>
<keyword evidence="2" id="KW-0812">Transmembrane</keyword>
<feature type="region of interest" description="Disordered" evidence="1">
    <location>
        <begin position="248"/>
        <end position="267"/>
    </location>
</feature>
<feature type="transmembrane region" description="Helical" evidence="2">
    <location>
        <begin position="7"/>
        <end position="28"/>
    </location>
</feature>
<keyword evidence="2" id="KW-0472">Membrane</keyword>
<evidence type="ECO:0000256" key="2">
    <source>
        <dbReference type="SAM" id="Phobius"/>
    </source>
</evidence>
<proteinExistence type="predicted"/>
<feature type="region of interest" description="Disordered" evidence="1">
    <location>
        <begin position="209"/>
        <end position="231"/>
    </location>
</feature>
<dbReference type="Proteomes" id="UP001150925">
    <property type="component" value="Unassembled WGS sequence"/>
</dbReference>
<feature type="compositionally biased region" description="Polar residues" evidence="1">
    <location>
        <begin position="756"/>
        <end position="768"/>
    </location>
</feature>
<gene>
    <name evidence="3" type="ORF">IWQ62_000589</name>
</gene>
<comment type="caution">
    <text evidence="3">The sequence shown here is derived from an EMBL/GenBank/DDBJ whole genome shotgun (WGS) entry which is preliminary data.</text>
</comment>
<feature type="compositionally biased region" description="Pro residues" evidence="1">
    <location>
        <begin position="514"/>
        <end position="526"/>
    </location>
</feature>
<feature type="compositionally biased region" description="Polar residues" evidence="1">
    <location>
        <begin position="248"/>
        <end position="261"/>
    </location>
</feature>
<evidence type="ECO:0000313" key="4">
    <source>
        <dbReference type="Proteomes" id="UP001150925"/>
    </source>
</evidence>
<reference evidence="3" key="1">
    <citation type="submission" date="2022-07" db="EMBL/GenBank/DDBJ databases">
        <title>Phylogenomic reconstructions and comparative analyses of Kickxellomycotina fungi.</title>
        <authorList>
            <person name="Reynolds N.K."/>
            <person name="Stajich J.E."/>
            <person name="Barry K."/>
            <person name="Grigoriev I.V."/>
            <person name="Crous P."/>
            <person name="Smith M.E."/>
        </authorList>
    </citation>
    <scope>NUCLEOTIDE SEQUENCE</scope>
    <source>
        <strain evidence="3">RSA 1196</strain>
    </source>
</reference>